<dbReference type="PANTHER" id="PTHR12406">
    <property type="entry name" value="CALCIUM-INDEPENDENT PHOSPHOLIPASE A2 IPLA2 -RELATED"/>
    <property type="match status" value="1"/>
</dbReference>
<comment type="caution">
    <text evidence="5">The sequence shown here is derived from an EMBL/GenBank/DDBJ whole genome shotgun (WGS) entry which is preliminary data.</text>
</comment>
<comment type="caution">
    <text evidence="2">Lacks conserved residue(s) required for the propagation of feature annotation.</text>
</comment>
<keyword evidence="2" id="KW-0442">Lipid degradation</keyword>
<feature type="active site" description="Proton acceptor" evidence="2">
    <location>
        <position position="222"/>
    </location>
</feature>
<dbReference type="InterPro" id="IPR033562">
    <property type="entry name" value="PLPL"/>
</dbReference>
<dbReference type="Proteomes" id="UP001153069">
    <property type="component" value="Unassembled WGS sequence"/>
</dbReference>
<dbReference type="PROSITE" id="PS51635">
    <property type="entry name" value="PNPLA"/>
    <property type="match status" value="1"/>
</dbReference>
<keyword evidence="2" id="KW-0378">Hydrolase</keyword>
<evidence type="ECO:0000313" key="6">
    <source>
        <dbReference type="Proteomes" id="UP001153069"/>
    </source>
</evidence>
<dbReference type="AlphaFoldDB" id="A0A9N8EVX1"/>
<dbReference type="Gene3D" id="3.40.1090.10">
    <property type="entry name" value="Cytosolic phospholipase A2 catalytic domain"/>
    <property type="match status" value="1"/>
</dbReference>
<dbReference type="GO" id="GO:0005811">
    <property type="term" value="C:lipid droplet"/>
    <property type="evidence" value="ECO:0007669"/>
    <property type="project" value="TreeGrafter"/>
</dbReference>
<keyword evidence="6" id="KW-1185">Reference proteome</keyword>
<protein>
    <submittedName>
        <fullName evidence="5">Multicopper oxidase</fullName>
    </submittedName>
</protein>
<name>A0A9N8EVX1_9STRA</name>
<dbReference type="GO" id="GO:0005737">
    <property type="term" value="C:cytoplasm"/>
    <property type="evidence" value="ECO:0007669"/>
    <property type="project" value="TreeGrafter"/>
</dbReference>
<dbReference type="GO" id="GO:0004806">
    <property type="term" value="F:triacylglycerol lipase activity"/>
    <property type="evidence" value="ECO:0007669"/>
    <property type="project" value="TreeGrafter"/>
</dbReference>
<evidence type="ECO:0000256" key="3">
    <source>
        <dbReference type="SAM" id="SignalP"/>
    </source>
</evidence>
<reference evidence="5" key="1">
    <citation type="submission" date="2020-06" db="EMBL/GenBank/DDBJ databases">
        <authorList>
            <consortium name="Plant Systems Biology data submission"/>
        </authorList>
    </citation>
    <scope>NUCLEOTIDE SEQUENCE</scope>
    <source>
        <strain evidence="5">D6</strain>
    </source>
</reference>
<dbReference type="InterPro" id="IPR016035">
    <property type="entry name" value="Acyl_Trfase/lysoPLipase"/>
</dbReference>
<dbReference type="GO" id="GO:0016020">
    <property type="term" value="C:membrane"/>
    <property type="evidence" value="ECO:0007669"/>
    <property type="project" value="TreeGrafter"/>
</dbReference>
<dbReference type="SUPFAM" id="SSF52151">
    <property type="entry name" value="FabD/lysophospholipase-like"/>
    <property type="match status" value="1"/>
</dbReference>
<feature type="active site" description="Nucleophile" evidence="2">
    <location>
        <position position="102"/>
    </location>
</feature>
<keyword evidence="1 2" id="KW-0443">Lipid metabolism</keyword>
<evidence type="ECO:0000256" key="1">
    <source>
        <dbReference type="ARBA" id="ARBA00023098"/>
    </source>
</evidence>
<dbReference type="InterPro" id="IPR002641">
    <property type="entry name" value="PNPLA_dom"/>
</dbReference>
<gene>
    <name evidence="5" type="ORF">SEMRO_1845_G301290.1</name>
</gene>
<dbReference type="Pfam" id="PF01734">
    <property type="entry name" value="Patatin"/>
    <property type="match status" value="1"/>
</dbReference>
<feature type="chain" id="PRO_5040458775" evidence="3">
    <location>
        <begin position="19"/>
        <end position="299"/>
    </location>
</feature>
<feature type="short sequence motif" description="GXSXG" evidence="2">
    <location>
        <begin position="100"/>
        <end position="104"/>
    </location>
</feature>
<dbReference type="GO" id="GO:0019433">
    <property type="term" value="P:triglyceride catabolic process"/>
    <property type="evidence" value="ECO:0007669"/>
    <property type="project" value="TreeGrafter"/>
</dbReference>
<keyword evidence="3" id="KW-0732">Signal</keyword>
<evidence type="ECO:0000256" key="2">
    <source>
        <dbReference type="PROSITE-ProRule" id="PRU01161"/>
    </source>
</evidence>
<feature type="domain" description="PNPLA" evidence="4">
    <location>
        <begin position="67"/>
        <end position="235"/>
    </location>
</feature>
<dbReference type="EMBL" id="CAICTM010001843">
    <property type="protein sequence ID" value="CAB9526546.1"/>
    <property type="molecule type" value="Genomic_DNA"/>
</dbReference>
<proteinExistence type="predicted"/>
<dbReference type="GO" id="GO:0055088">
    <property type="term" value="P:lipid homeostasis"/>
    <property type="evidence" value="ECO:0007669"/>
    <property type="project" value="TreeGrafter"/>
</dbReference>
<accession>A0A9N8EVX1</accession>
<sequence length="299" mass="33440">MRRIPLLLFLTILHVSNAFFVTNTDHCTKETALHSVVDDIVDSSRNVLNDEEPGGQKSTITNRAPHLIFPGGGLFFYWQAGAVTYMREQGYDLSKVTASGASAGALTAALMATDVDFYKATDRALQLSERAGIWDRSGGLQGIWGDLIYEWLDDLLPENAVEMASDGKLSLLVTPIPSFGKTRVSSWKNRKELIKCCMTSVHLPWFLDGKLTANYCNQPHIDGSFLAKAPDYLPEHRRPSSILRLDWNRDPALAEGEFFDFVKVISPEGIWNILETGKVYAKLMDERGKFKRLPKIDGQ</sequence>
<feature type="signal peptide" evidence="3">
    <location>
        <begin position="1"/>
        <end position="18"/>
    </location>
</feature>
<organism evidence="5 6">
    <name type="scientific">Seminavis robusta</name>
    <dbReference type="NCBI Taxonomy" id="568900"/>
    <lineage>
        <taxon>Eukaryota</taxon>
        <taxon>Sar</taxon>
        <taxon>Stramenopiles</taxon>
        <taxon>Ochrophyta</taxon>
        <taxon>Bacillariophyta</taxon>
        <taxon>Bacillariophyceae</taxon>
        <taxon>Bacillariophycidae</taxon>
        <taxon>Naviculales</taxon>
        <taxon>Naviculaceae</taxon>
        <taxon>Seminavis</taxon>
    </lineage>
</organism>
<dbReference type="PANTHER" id="PTHR12406:SF45">
    <property type="entry name" value="PATATIN"/>
    <property type="match status" value="1"/>
</dbReference>
<dbReference type="OrthoDB" id="197155at2759"/>
<evidence type="ECO:0000313" key="5">
    <source>
        <dbReference type="EMBL" id="CAB9526546.1"/>
    </source>
</evidence>
<evidence type="ECO:0000259" key="4">
    <source>
        <dbReference type="PROSITE" id="PS51635"/>
    </source>
</evidence>